<keyword evidence="7" id="KW-0175">Coiled coil</keyword>
<dbReference type="PROSITE" id="PS50112">
    <property type="entry name" value="PAS"/>
    <property type="match status" value="1"/>
</dbReference>
<dbReference type="InterPro" id="IPR004358">
    <property type="entry name" value="Sig_transdc_His_kin-like_C"/>
</dbReference>
<evidence type="ECO:0000256" key="7">
    <source>
        <dbReference type="SAM" id="Coils"/>
    </source>
</evidence>
<evidence type="ECO:0000259" key="11">
    <source>
        <dbReference type="PROSITE" id="PS50885"/>
    </source>
</evidence>
<dbReference type="InterPro" id="IPR003660">
    <property type="entry name" value="HAMP_dom"/>
</dbReference>
<dbReference type="InterPro" id="IPR036097">
    <property type="entry name" value="HisK_dim/P_sf"/>
</dbReference>
<dbReference type="Gene3D" id="1.10.287.130">
    <property type="match status" value="1"/>
</dbReference>
<dbReference type="NCBIfam" id="TIGR00229">
    <property type="entry name" value="sensory_box"/>
    <property type="match status" value="1"/>
</dbReference>
<evidence type="ECO:0000259" key="10">
    <source>
        <dbReference type="PROSITE" id="PS50112"/>
    </source>
</evidence>
<keyword evidence="5" id="KW-0808">Transferase</keyword>
<evidence type="ECO:0000313" key="12">
    <source>
        <dbReference type="EMBL" id="HEB97150.1"/>
    </source>
</evidence>
<keyword evidence="8" id="KW-1133">Transmembrane helix</keyword>
<evidence type="ECO:0000256" key="1">
    <source>
        <dbReference type="ARBA" id="ARBA00000085"/>
    </source>
</evidence>
<dbReference type="PANTHER" id="PTHR43065">
    <property type="entry name" value="SENSOR HISTIDINE KINASE"/>
    <property type="match status" value="1"/>
</dbReference>
<dbReference type="InterPro" id="IPR000014">
    <property type="entry name" value="PAS"/>
</dbReference>
<evidence type="ECO:0000256" key="6">
    <source>
        <dbReference type="ARBA" id="ARBA00022777"/>
    </source>
</evidence>
<keyword evidence="8" id="KW-0812">Transmembrane</keyword>
<dbReference type="Gene3D" id="6.10.340.10">
    <property type="match status" value="1"/>
</dbReference>
<dbReference type="PANTHER" id="PTHR43065:SF42">
    <property type="entry name" value="TWO-COMPONENT SENSOR PPRA"/>
    <property type="match status" value="1"/>
</dbReference>
<evidence type="ECO:0000256" key="4">
    <source>
        <dbReference type="ARBA" id="ARBA00022553"/>
    </source>
</evidence>
<gene>
    <name evidence="12" type="ORF">ENI96_12075</name>
</gene>
<dbReference type="SUPFAM" id="SSF47384">
    <property type="entry name" value="Homodimeric domain of signal transducing histidine kinase"/>
    <property type="match status" value="1"/>
</dbReference>
<dbReference type="CDD" id="cd00130">
    <property type="entry name" value="PAS"/>
    <property type="match status" value="1"/>
</dbReference>
<dbReference type="Pfam" id="PF00672">
    <property type="entry name" value="HAMP"/>
    <property type="match status" value="1"/>
</dbReference>
<dbReference type="CDD" id="cd00082">
    <property type="entry name" value="HisKA"/>
    <property type="match status" value="1"/>
</dbReference>
<name>A0A831RMA4_9GAMM</name>
<dbReference type="PROSITE" id="PS50885">
    <property type="entry name" value="HAMP"/>
    <property type="match status" value="1"/>
</dbReference>
<dbReference type="Gene3D" id="3.30.450.20">
    <property type="entry name" value="PAS domain"/>
    <property type="match status" value="1"/>
</dbReference>
<dbReference type="PRINTS" id="PR00344">
    <property type="entry name" value="BCTRLSENSOR"/>
</dbReference>
<feature type="domain" description="Histidine kinase" evidence="9">
    <location>
        <begin position="494"/>
        <end position="740"/>
    </location>
</feature>
<comment type="subcellular location">
    <subcellularLocation>
        <location evidence="2">Membrane</location>
    </subcellularLocation>
</comment>
<dbReference type="SMART" id="SM00387">
    <property type="entry name" value="HATPase_c"/>
    <property type="match status" value="1"/>
</dbReference>
<keyword evidence="6 12" id="KW-0418">Kinase</keyword>
<reference evidence="12" key="1">
    <citation type="journal article" date="2020" name="mSystems">
        <title>Genome- and Community-Level Interaction Insights into Carbon Utilization and Element Cycling Functions of Hydrothermarchaeota in Hydrothermal Sediment.</title>
        <authorList>
            <person name="Zhou Z."/>
            <person name="Liu Y."/>
            <person name="Xu W."/>
            <person name="Pan J."/>
            <person name="Luo Z.H."/>
            <person name="Li M."/>
        </authorList>
    </citation>
    <scope>NUCLEOTIDE SEQUENCE [LARGE SCALE GENOMIC DNA]</scope>
    <source>
        <strain evidence="12">HyVt-443</strain>
    </source>
</reference>
<dbReference type="InterPro" id="IPR003594">
    <property type="entry name" value="HATPase_dom"/>
</dbReference>
<dbReference type="SMART" id="SM00304">
    <property type="entry name" value="HAMP"/>
    <property type="match status" value="1"/>
</dbReference>
<feature type="domain" description="HAMP" evidence="11">
    <location>
        <begin position="292"/>
        <end position="347"/>
    </location>
</feature>
<dbReference type="GO" id="GO:0000155">
    <property type="term" value="F:phosphorelay sensor kinase activity"/>
    <property type="evidence" value="ECO:0007669"/>
    <property type="project" value="InterPro"/>
</dbReference>
<evidence type="ECO:0000256" key="5">
    <source>
        <dbReference type="ARBA" id="ARBA00022679"/>
    </source>
</evidence>
<comment type="catalytic activity">
    <reaction evidence="1">
        <text>ATP + protein L-histidine = ADP + protein N-phospho-L-histidine.</text>
        <dbReference type="EC" id="2.7.13.3"/>
    </reaction>
</comment>
<dbReference type="SUPFAM" id="SSF55874">
    <property type="entry name" value="ATPase domain of HSP90 chaperone/DNA topoisomerase II/histidine kinase"/>
    <property type="match status" value="1"/>
</dbReference>
<sequence>MRFRIAHKLLAAFLVVGLLPTALGVLFFSRQLTDYETVNAGRLARAEALRAADRLQGRVGAIVATLEFPRRRLQLTDADQTLLQWCYERHRELLKLVVLDREMTVVTSLFRYGYLARGSRLNLDPPPSARETRISFVQWNLEPQLRISLPVRDLASDSLRGWLYAEISLKGLLSGLSTGMAGAGRFFILDSRGRVVSHPDVSQVLEGRDLSGLEPVRRLLRGEPVARAEYRSTGGEQVLGVGVAVPGLPLYIVQEIPVVKAYALSRELTHALYMVFGIAAFLLLVIALFITRAITWPLERLEQGTRRVEQGELDFELERPHQLLPDELGDLAARFNAMVEALEADKLQRSEVEQELRRLRNYLNNIIDSMPSLLVGVDADVHVTQWNMEAERRTGIPAERAVGRALTDLIPELEREMDKVREAIRERHAVSDTKVPLQGADGEPRYSDITIYPLVTNGVEGVVIRVDDVTDRVRIEEMMIQSEKMLMVGGLAAGMAHEINNPLAGILQNVQVMRNRMRDGLEQNRRVARECGVDMVDIGCYMERRGLLQMIEAVLESGERATRIVANMLDFSRKSDVGIEPLEIAPLLDRTIELAANDYDLKKRYDFRRIGIERDYADDLPPVPCDPTKIQQVVLNLLKNAAQAMAEQVDRREPQRIVVRTRRDGDWAVIEVEDNGPGMDESVRRRIFEPFFTTKAVGLGTGLGLSVSYFIVHENHGGSLTVDSEPGRGSRFTIRLPLHRGDG</sequence>
<organism evidence="12">
    <name type="scientific">Sedimenticola thiotaurini</name>
    <dbReference type="NCBI Taxonomy" id="1543721"/>
    <lineage>
        <taxon>Bacteria</taxon>
        <taxon>Pseudomonadati</taxon>
        <taxon>Pseudomonadota</taxon>
        <taxon>Gammaproteobacteria</taxon>
        <taxon>Chromatiales</taxon>
        <taxon>Sedimenticolaceae</taxon>
        <taxon>Sedimenticola</taxon>
    </lineage>
</organism>
<keyword evidence="8" id="KW-0472">Membrane</keyword>
<dbReference type="InterPro" id="IPR005467">
    <property type="entry name" value="His_kinase_dom"/>
</dbReference>
<dbReference type="Proteomes" id="UP000886251">
    <property type="component" value="Unassembled WGS sequence"/>
</dbReference>
<dbReference type="EC" id="2.7.13.3" evidence="3"/>
<dbReference type="InterPro" id="IPR003661">
    <property type="entry name" value="HisK_dim/P_dom"/>
</dbReference>
<dbReference type="PROSITE" id="PS50109">
    <property type="entry name" value="HIS_KIN"/>
    <property type="match status" value="1"/>
</dbReference>
<dbReference type="AlphaFoldDB" id="A0A831RMA4"/>
<evidence type="ECO:0000256" key="8">
    <source>
        <dbReference type="SAM" id="Phobius"/>
    </source>
</evidence>
<dbReference type="GO" id="GO:0016020">
    <property type="term" value="C:membrane"/>
    <property type="evidence" value="ECO:0007669"/>
    <property type="project" value="UniProtKB-SubCell"/>
</dbReference>
<dbReference type="SUPFAM" id="SSF55785">
    <property type="entry name" value="PYP-like sensor domain (PAS domain)"/>
    <property type="match status" value="1"/>
</dbReference>
<evidence type="ECO:0000259" key="9">
    <source>
        <dbReference type="PROSITE" id="PS50109"/>
    </source>
</evidence>
<dbReference type="SMART" id="SM00388">
    <property type="entry name" value="HisKA"/>
    <property type="match status" value="1"/>
</dbReference>
<keyword evidence="4" id="KW-0597">Phosphoprotein</keyword>
<protein>
    <recommendedName>
        <fullName evidence="3">histidine kinase</fullName>
        <ecNumber evidence="3">2.7.13.3</ecNumber>
    </recommendedName>
</protein>
<dbReference type="Gene3D" id="3.30.565.10">
    <property type="entry name" value="Histidine kinase-like ATPase, C-terminal domain"/>
    <property type="match status" value="1"/>
</dbReference>
<comment type="caution">
    <text evidence="12">The sequence shown here is derived from an EMBL/GenBank/DDBJ whole genome shotgun (WGS) entry which is preliminary data.</text>
</comment>
<dbReference type="InterPro" id="IPR035965">
    <property type="entry name" value="PAS-like_dom_sf"/>
</dbReference>
<dbReference type="SMART" id="SM00091">
    <property type="entry name" value="PAS"/>
    <property type="match status" value="1"/>
</dbReference>
<dbReference type="Pfam" id="PF02518">
    <property type="entry name" value="HATPase_c"/>
    <property type="match status" value="1"/>
</dbReference>
<feature type="transmembrane region" description="Helical" evidence="8">
    <location>
        <begin position="271"/>
        <end position="290"/>
    </location>
</feature>
<proteinExistence type="predicted"/>
<accession>A0A831RMA4</accession>
<dbReference type="CDD" id="cd06225">
    <property type="entry name" value="HAMP"/>
    <property type="match status" value="1"/>
</dbReference>
<feature type="domain" description="PAS" evidence="10">
    <location>
        <begin position="359"/>
        <end position="410"/>
    </location>
</feature>
<evidence type="ECO:0000256" key="2">
    <source>
        <dbReference type="ARBA" id="ARBA00004370"/>
    </source>
</evidence>
<dbReference type="EMBL" id="DRKP01000146">
    <property type="protein sequence ID" value="HEB97150.1"/>
    <property type="molecule type" value="Genomic_DNA"/>
</dbReference>
<dbReference type="SUPFAM" id="SSF158472">
    <property type="entry name" value="HAMP domain-like"/>
    <property type="match status" value="1"/>
</dbReference>
<dbReference type="InterPro" id="IPR013656">
    <property type="entry name" value="PAS_4"/>
</dbReference>
<dbReference type="Pfam" id="PF08448">
    <property type="entry name" value="PAS_4"/>
    <property type="match status" value="1"/>
</dbReference>
<evidence type="ECO:0000256" key="3">
    <source>
        <dbReference type="ARBA" id="ARBA00012438"/>
    </source>
</evidence>
<dbReference type="InterPro" id="IPR036890">
    <property type="entry name" value="HATPase_C_sf"/>
</dbReference>
<feature type="coiled-coil region" evidence="7">
    <location>
        <begin position="342"/>
        <end position="369"/>
    </location>
</feature>
<dbReference type="CDD" id="cd18774">
    <property type="entry name" value="PDC2_HK_sensor"/>
    <property type="match status" value="1"/>
</dbReference>